<protein>
    <recommendedName>
        <fullName evidence="3">TipAS antibiotic-recognition domain-containing protein</fullName>
    </recommendedName>
</protein>
<proteinExistence type="predicted"/>
<dbReference type="EMBL" id="BAAANF010000002">
    <property type="protein sequence ID" value="GAA1666014.1"/>
    <property type="molecule type" value="Genomic_DNA"/>
</dbReference>
<accession>A0ABN2G689</accession>
<name>A0ABN2G689_9ACTN</name>
<organism evidence="1 2">
    <name type="scientific">Kribbella yunnanensis</name>
    <dbReference type="NCBI Taxonomy" id="190194"/>
    <lineage>
        <taxon>Bacteria</taxon>
        <taxon>Bacillati</taxon>
        <taxon>Actinomycetota</taxon>
        <taxon>Actinomycetes</taxon>
        <taxon>Propionibacteriales</taxon>
        <taxon>Kribbellaceae</taxon>
        <taxon>Kribbella</taxon>
    </lineage>
</organism>
<evidence type="ECO:0000313" key="2">
    <source>
        <dbReference type="Proteomes" id="UP001500280"/>
    </source>
</evidence>
<keyword evidence="2" id="KW-1185">Reference proteome</keyword>
<reference evidence="1 2" key="1">
    <citation type="journal article" date="2019" name="Int. J. Syst. Evol. Microbiol.">
        <title>The Global Catalogue of Microorganisms (GCM) 10K type strain sequencing project: providing services to taxonomists for standard genome sequencing and annotation.</title>
        <authorList>
            <consortium name="The Broad Institute Genomics Platform"/>
            <consortium name="The Broad Institute Genome Sequencing Center for Infectious Disease"/>
            <person name="Wu L."/>
            <person name="Ma J."/>
        </authorList>
    </citation>
    <scope>NUCLEOTIDE SEQUENCE [LARGE SCALE GENOMIC DNA]</scope>
    <source>
        <strain evidence="1 2">JCM 14307</strain>
    </source>
</reference>
<evidence type="ECO:0000313" key="1">
    <source>
        <dbReference type="EMBL" id="GAA1666014.1"/>
    </source>
</evidence>
<evidence type="ECO:0008006" key="3">
    <source>
        <dbReference type="Google" id="ProtNLM"/>
    </source>
</evidence>
<comment type="caution">
    <text evidence="1">The sequence shown here is derived from an EMBL/GenBank/DDBJ whole genome shotgun (WGS) entry which is preliminary data.</text>
</comment>
<dbReference type="Proteomes" id="UP001500280">
    <property type="component" value="Unassembled WGS sequence"/>
</dbReference>
<sequence>MVRRRGSANSRAPFGWDVEPDRARRLRLFCDAYGLGVEPAELVDLIGLRLLGHAANIEQQVKAGNPAYDVHRDEDHAGGYRAAVAYILANRALLLGN</sequence>
<dbReference type="RefSeq" id="WP_344144689.1">
    <property type="nucleotide sequence ID" value="NZ_BAAANF010000002.1"/>
</dbReference>
<gene>
    <name evidence="1" type="ORF">GCM10009745_05050</name>
</gene>